<dbReference type="Gene3D" id="3.60.21.10">
    <property type="match status" value="1"/>
</dbReference>
<feature type="non-terminal residue" evidence="3">
    <location>
        <position position="1"/>
    </location>
</feature>
<reference evidence="3 4" key="1">
    <citation type="submission" date="2018-06" db="EMBL/GenBank/DDBJ databases">
        <title>Extensive metabolic versatility and redundancy in microbially diverse, dynamic hydrothermal sediments.</title>
        <authorList>
            <person name="Dombrowski N."/>
            <person name="Teske A."/>
            <person name="Baker B.J."/>
        </authorList>
    </citation>
    <scope>NUCLEOTIDE SEQUENCE [LARGE SCALE GENOMIC DNA]</scope>
    <source>
        <strain evidence="3">B10_G13</strain>
    </source>
</reference>
<keyword evidence="1" id="KW-0378">Hydrolase</keyword>
<dbReference type="GO" id="GO:0009245">
    <property type="term" value="P:lipid A biosynthetic process"/>
    <property type="evidence" value="ECO:0007669"/>
    <property type="project" value="TreeGrafter"/>
</dbReference>
<evidence type="ECO:0000256" key="1">
    <source>
        <dbReference type="ARBA" id="ARBA00022801"/>
    </source>
</evidence>
<evidence type="ECO:0000256" key="2">
    <source>
        <dbReference type="SAM" id="Phobius"/>
    </source>
</evidence>
<evidence type="ECO:0000313" key="4">
    <source>
        <dbReference type="Proteomes" id="UP000271125"/>
    </source>
</evidence>
<name>A0A660SFE4_UNCT6</name>
<dbReference type="InterPro" id="IPR043461">
    <property type="entry name" value="LpxH-like"/>
</dbReference>
<evidence type="ECO:0008006" key="5">
    <source>
        <dbReference type="Google" id="ProtNLM"/>
    </source>
</evidence>
<keyword evidence="2" id="KW-1133">Transmembrane helix</keyword>
<dbReference type="PANTHER" id="PTHR34990">
    <property type="entry name" value="UDP-2,3-DIACYLGLUCOSAMINE HYDROLASE-RELATED"/>
    <property type="match status" value="1"/>
</dbReference>
<feature type="transmembrane region" description="Helical" evidence="2">
    <location>
        <begin position="53"/>
        <end position="73"/>
    </location>
</feature>
<protein>
    <recommendedName>
        <fullName evidence="5">Calcineurin-like phosphoesterase domain-containing protein</fullName>
    </recommendedName>
</protein>
<dbReference type="GO" id="GO:0016020">
    <property type="term" value="C:membrane"/>
    <property type="evidence" value="ECO:0007669"/>
    <property type="project" value="GOC"/>
</dbReference>
<dbReference type="EMBL" id="QNBD01000186">
    <property type="protein sequence ID" value="RKX69514.1"/>
    <property type="molecule type" value="Genomic_DNA"/>
</dbReference>
<keyword evidence="2" id="KW-0472">Membrane</keyword>
<dbReference type="PANTHER" id="PTHR34990:SF1">
    <property type="entry name" value="UDP-2,3-DIACYLGLUCOSAMINE HYDROLASE"/>
    <property type="match status" value="1"/>
</dbReference>
<sequence>ISISIFSGNHDFWIGNFLKKYNINFIRFNKIIDYRGKRILLSHGDLYFNGSKLISLINLFSKTFIFYIIVYFFPEDLLKIFIRFISKRERNLVKIKNPYIEYCKRNTNYDIFILGHYHTTDITKCNNSYIIVPGDFATKNTYIKILNDKLYIIKNKNILKTLKIS</sequence>
<dbReference type="SUPFAM" id="SSF56300">
    <property type="entry name" value="Metallo-dependent phosphatases"/>
    <property type="match status" value="1"/>
</dbReference>
<dbReference type="Proteomes" id="UP000271125">
    <property type="component" value="Unassembled WGS sequence"/>
</dbReference>
<evidence type="ECO:0000313" key="3">
    <source>
        <dbReference type="EMBL" id="RKX69514.1"/>
    </source>
</evidence>
<dbReference type="AlphaFoldDB" id="A0A660SFE4"/>
<organism evidence="3 4">
    <name type="scientific">candidate division TA06 bacterium</name>
    <dbReference type="NCBI Taxonomy" id="2250710"/>
    <lineage>
        <taxon>Bacteria</taxon>
        <taxon>Bacteria division TA06</taxon>
    </lineage>
</organism>
<dbReference type="InterPro" id="IPR029052">
    <property type="entry name" value="Metallo-depent_PP-like"/>
</dbReference>
<proteinExistence type="predicted"/>
<comment type="caution">
    <text evidence="3">The sequence shown here is derived from an EMBL/GenBank/DDBJ whole genome shotgun (WGS) entry which is preliminary data.</text>
</comment>
<gene>
    <name evidence="3" type="ORF">DRP43_04295</name>
</gene>
<keyword evidence="2" id="KW-0812">Transmembrane</keyword>
<dbReference type="GO" id="GO:0008758">
    <property type="term" value="F:UDP-2,3-diacylglucosamine hydrolase activity"/>
    <property type="evidence" value="ECO:0007669"/>
    <property type="project" value="TreeGrafter"/>
</dbReference>
<accession>A0A660SFE4</accession>